<name>A0A9C7C9S1_9RHOD</name>
<keyword evidence="10" id="KW-1185">Reference proteome</keyword>
<comment type="subunit">
    <text evidence="8">Part of the 50S ribosomal subunit.</text>
</comment>
<evidence type="ECO:0000256" key="2">
    <source>
        <dbReference type="ARBA" id="ARBA00010528"/>
    </source>
</evidence>
<evidence type="ECO:0000256" key="6">
    <source>
        <dbReference type="ARBA" id="ARBA00023274"/>
    </source>
</evidence>
<keyword evidence="5 8" id="KW-0689">Ribosomal protein</keyword>
<dbReference type="InterPro" id="IPR013005">
    <property type="entry name" value="Ribosomal_uL4-like"/>
</dbReference>
<dbReference type="GO" id="GO:0009507">
    <property type="term" value="C:chloroplast"/>
    <property type="evidence" value="ECO:0007669"/>
    <property type="project" value="UniProtKB-SubCell"/>
</dbReference>
<dbReference type="Proteomes" id="UP001061958">
    <property type="component" value="Chloroplast Pltd"/>
</dbReference>
<dbReference type="AlphaFoldDB" id="A0A9C7C9S1"/>
<dbReference type="InterPro" id="IPR002136">
    <property type="entry name" value="Ribosomal_uL4"/>
</dbReference>
<gene>
    <name evidence="8 9" type="primary">rpl4</name>
    <name evidence="9" type="ORF">GpartN1_CHLp051</name>
</gene>
<keyword evidence="3 8" id="KW-0699">rRNA-binding</keyword>
<protein>
    <recommendedName>
        <fullName evidence="7 8">Large ribosomal subunit protein uL4c</fullName>
    </recommendedName>
</protein>
<keyword evidence="9" id="KW-0150">Chloroplast</keyword>
<dbReference type="OrthoDB" id="275876at2759"/>
<dbReference type="PANTHER" id="PTHR10746">
    <property type="entry name" value="50S RIBOSOMAL PROTEIN L4"/>
    <property type="match status" value="1"/>
</dbReference>
<dbReference type="GO" id="GO:0019843">
    <property type="term" value="F:rRNA binding"/>
    <property type="evidence" value="ECO:0007669"/>
    <property type="project" value="UniProtKB-UniRule"/>
</dbReference>
<evidence type="ECO:0000256" key="4">
    <source>
        <dbReference type="ARBA" id="ARBA00022884"/>
    </source>
</evidence>
<dbReference type="GO" id="GO:1990904">
    <property type="term" value="C:ribonucleoprotein complex"/>
    <property type="evidence" value="ECO:0007669"/>
    <property type="project" value="UniProtKB-KW"/>
</dbReference>
<evidence type="ECO:0000256" key="1">
    <source>
        <dbReference type="ARBA" id="ARBA00004083"/>
    </source>
</evidence>
<accession>A0A9C7C9S1</accession>
<sequence>MNKIINIKQLNWNNENRGSYSFDLKINTLQTDYLNSIYLLHRAFVIKHLKNRIINASTKTRAEVSGGGKKPWKQKKTGRARAGSIRSPLWKGGGVIFGPRPRLIEKKINRKEWNLALKLCLLKKSDRMVIIEDLIQNFETKVKTKVLYNALKRWDINLEKKILIIIEKSHHNILLASRNIKNIELINANNLNLKALLSAYTIILTPKALELIDKTYQGNSYENKV</sequence>
<dbReference type="EMBL" id="AP025529">
    <property type="protein sequence ID" value="BDE17557.1"/>
    <property type="molecule type" value="Genomic_DNA"/>
</dbReference>
<comment type="function">
    <text evidence="1 8">Probably binds the 23S rRNA.</text>
</comment>
<proteinExistence type="inferred from homology"/>
<dbReference type="InterPro" id="IPR023574">
    <property type="entry name" value="Ribosomal_uL4_dom_sf"/>
</dbReference>
<dbReference type="GO" id="GO:0005840">
    <property type="term" value="C:ribosome"/>
    <property type="evidence" value="ECO:0007669"/>
    <property type="project" value="UniProtKB-KW"/>
</dbReference>
<evidence type="ECO:0000313" key="9">
    <source>
        <dbReference type="EMBL" id="BDE17557.1"/>
    </source>
</evidence>
<dbReference type="SUPFAM" id="SSF52166">
    <property type="entry name" value="Ribosomal protein L4"/>
    <property type="match status" value="1"/>
</dbReference>
<comment type="similarity">
    <text evidence="2 8">Belongs to the universal ribosomal protein uL4 family.</text>
</comment>
<keyword evidence="4 8" id="KW-0694">RNA-binding</keyword>
<organism evidence="9 10">
    <name type="scientific">Galdieria partita</name>
    <dbReference type="NCBI Taxonomy" id="83374"/>
    <lineage>
        <taxon>Eukaryota</taxon>
        <taxon>Rhodophyta</taxon>
        <taxon>Bangiophyceae</taxon>
        <taxon>Galdieriales</taxon>
        <taxon>Galdieriaceae</taxon>
        <taxon>Galdieria</taxon>
    </lineage>
</organism>
<dbReference type="PANTHER" id="PTHR10746:SF17">
    <property type="entry name" value="LARGE RIBOSOMAL SUBUNIT PROTEIN UL4C"/>
    <property type="match status" value="1"/>
</dbReference>
<evidence type="ECO:0000256" key="5">
    <source>
        <dbReference type="ARBA" id="ARBA00022980"/>
    </source>
</evidence>
<dbReference type="Gene3D" id="3.40.1370.10">
    <property type="match status" value="1"/>
</dbReference>
<evidence type="ECO:0000313" key="10">
    <source>
        <dbReference type="Proteomes" id="UP001061958"/>
    </source>
</evidence>
<dbReference type="GO" id="GO:0006412">
    <property type="term" value="P:translation"/>
    <property type="evidence" value="ECO:0007669"/>
    <property type="project" value="UniProtKB-UniRule"/>
</dbReference>
<dbReference type="Pfam" id="PF00573">
    <property type="entry name" value="Ribosomal_L4"/>
    <property type="match status" value="1"/>
</dbReference>
<keyword evidence="9" id="KW-0934">Plastid</keyword>
<dbReference type="GO" id="GO:0003735">
    <property type="term" value="F:structural constituent of ribosome"/>
    <property type="evidence" value="ECO:0007669"/>
    <property type="project" value="InterPro"/>
</dbReference>
<dbReference type="NCBIfam" id="TIGR03953">
    <property type="entry name" value="rplD_bact"/>
    <property type="match status" value="1"/>
</dbReference>
<dbReference type="HAMAP" id="MF_01328_B">
    <property type="entry name" value="Ribosomal_uL4_B"/>
    <property type="match status" value="1"/>
</dbReference>
<keyword evidence="6 8" id="KW-0687">Ribonucleoprotein</keyword>
<evidence type="ECO:0000256" key="7">
    <source>
        <dbReference type="ARBA" id="ARBA00035208"/>
    </source>
</evidence>
<reference evidence="9" key="1">
    <citation type="journal article" date="2022" name="Proc. Natl. Acad. Sci. U.S.A.">
        <title>Life cycle and functional genomics of the unicellular red alga Galdieria for elucidating algal and plant evolution and industrial use.</title>
        <authorList>
            <person name="Hirooka S."/>
            <person name="Itabashi T."/>
            <person name="Ichinose T.M."/>
            <person name="Onuma R."/>
            <person name="Fujiwara T."/>
            <person name="Yamashita S."/>
            <person name="Jong L.W."/>
            <person name="Tomita R."/>
            <person name="Iwane A.H."/>
            <person name="Miyagishima S.Y."/>
        </authorList>
    </citation>
    <scope>NUCLEOTIDE SEQUENCE</scope>
    <source>
        <strain evidence="9">NBRC 102759</strain>
    </source>
</reference>
<evidence type="ECO:0000256" key="3">
    <source>
        <dbReference type="ARBA" id="ARBA00022730"/>
    </source>
</evidence>
<evidence type="ECO:0000256" key="8">
    <source>
        <dbReference type="HAMAP-Rule" id="MF_01328"/>
    </source>
</evidence>
<geneLocation type="chloroplast" evidence="9"/>
<comment type="subcellular location">
    <subcellularLocation>
        <location evidence="8">Plastid</location>
        <location evidence="8">Chloroplast</location>
    </subcellularLocation>
</comment>